<keyword evidence="3 4" id="KW-0012">Acyltransferase</keyword>
<accession>A0A1X7HUP9</accession>
<dbReference type="RefSeq" id="WP_208916983.1">
    <property type="nucleotide sequence ID" value="NZ_LT840184.1"/>
</dbReference>
<organism evidence="5 6">
    <name type="scientific">Paenibacillus uliginis N3/975</name>
    <dbReference type="NCBI Taxonomy" id="1313296"/>
    <lineage>
        <taxon>Bacteria</taxon>
        <taxon>Bacillati</taxon>
        <taxon>Bacillota</taxon>
        <taxon>Bacilli</taxon>
        <taxon>Bacillales</taxon>
        <taxon>Paenibacillaceae</taxon>
        <taxon>Paenibacillus</taxon>
    </lineage>
</organism>
<dbReference type="EC" id="2.3.1.-" evidence="4"/>
<dbReference type="InterPro" id="IPR003679">
    <property type="entry name" value="Amioglycoside_AcTrfase"/>
</dbReference>
<dbReference type="Pfam" id="PF02522">
    <property type="entry name" value="Antibiotic_NAT"/>
    <property type="match status" value="1"/>
</dbReference>
<protein>
    <recommendedName>
        <fullName evidence="4">Aminoglycoside N(3)-acetyltransferase</fullName>
        <ecNumber evidence="4">2.3.1.-</ecNumber>
    </recommendedName>
</protein>
<proteinExistence type="inferred from homology"/>
<dbReference type="AlphaFoldDB" id="A0A1X7HUP9"/>
<evidence type="ECO:0000313" key="5">
    <source>
        <dbReference type="EMBL" id="SMF92942.1"/>
    </source>
</evidence>
<name>A0A1X7HUP9_9BACL</name>
<comment type="similarity">
    <text evidence="1 4">Belongs to the antibiotic N-acetyltransferase family.</text>
</comment>
<evidence type="ECO:0000256" key="4">
    <source>
        <dbReference type="RuleBase" id="RU365031"/>
    </source>
</evidence>
<evidence type="ECO:0000256" key="2">
    <source>
        <dbReference type="ARBA" id="ARBA00022679"/>
    </source>
</evidence>
<dbReference type="EMBL" id="LT840184">
    <property type="protein sequence ID" value="SMF92942.1"/>
    <property type="molecule type" value="Genomic_DNA"/>
</dbReference>
<dbReference type="GO" id="GO:0046353">
    <property type="term" value="F:aminoglycoside 3-N-acetyltransferase activity"/>
    <property type="evidence" value="ECO:0007669"/>
    <property type="project" value="UniProtKB-EC"/>
</dbReference>
<dbReference type="PANTHER" id="PTHR11104">
    <property type="entry name" value="AMINOGLYCOSIDE N3-ACETYLTRANSFERASE"/>
    <property type="match status" value="1"/>
</dbReference>
<evidence type="ECO:0000256" key="3">
    <source>
        <dbReference type="ARBA" id="ARBA00023315"/>
    </source>
</evidence>
<evidence type="ECO:0000256" key="1">
    <source>
        <dbReference type="ARBA" id="ARBA00006383"/>
    </source>
</evidence>
<gene>
    <name evidence="5" type="ORF">SAMN05661091_6109</name>
</gene>
<comment type="catalytic activity">
    <reaction evidence="4">
        <text>a 2-deoxystreptamine antibiotic + acetyl-CoA = an N(3)-acetyl-2-deoxystreptamine antibiotic + CoA + H(+)</text>
        <dbReference type="Rhea" id="RHEA:12665"/>
        <dbReference type="ChEBI" id="CHEBI:15378"/>
        <dbReference type="ChEBI" id="CHEBI:57287"/>
        <dbReference type="ChEBI" id="CHEBI:57288"/>
        <dbReference type="ChEBI" id="CHEBI:57921"/>
        <dbReference type="ChEBI" id="CHEBI:77452"/>
        <dbReference type="EC" id="2.3.1.81"/>
    </reaction>
</comment>
<sequence length="274" mass="31456">MTEIKETRAILTKEDLINQFKNCGLTKGQHIFVHASLSKLGFVVGGPETLIRSLLEIVGEEGTLMMPSQTWKNLDPSTGVHWEEPMEWWPIIREHWPAYDKEITPAISMGVVAEMFRKWPGSKRSDHPARSIAAVGKHAEYLTQNHDLCNIFSKGSPLDKLYQLNGYVLLIGVGYDKNTSLHLSETRANYPTKKFVYESSAIMDEGKRKWVTYETQAVDDGDFVRLGEEYDKEMNIRIHRVGNAEVRFLEQRPLVDWATAWMERNRVKKLYGSP</sequence>
<keyword evidence="4" id="KW-0046">Antibiotic resistance</keyword>
<reference evidence="5 6" key="1">
    <citation type="submission" date="2017-04" db="EMBL/GenBank/DDBJ databases">
        <authorList>
            <person name="Afonso C.L."/>
            <person name="Miller P.J."/>
            <person name="Scott M.A."/>
            <person name="Spackman E."/>
            <person name="Goraichik I."/>
            <person name="Dimitrov K.M."/>
            <person name="Suarez D.L."/>
            <person name="Swayne D.E."/>
        </authorList>
    </citation>
    <scope>NUCLEOTIDE SEQUENCE [LARGE SCALE GENOMIC DNA]</scope>
    <source>
        <strain evidence="5 6">N3/975</strain>
    </source>
</reference>
<dbReference type="PANTHER" id="PTHR11104:SF0">
    <property type="entry name" value="SPBETA PROPHAGE-DERIVED AMINOGLYCOSIDE N(3')-ACETYLTRANSFERASE-LIKE PROTEIN YOKD"/>
    <property type="match status" value="1"/>
</dbReference>
<dbReference type="GO" id="GO:0046677">
    <property type="term" value="P:response to antibiotic"/>
    <property type="evidence" value="ECO:0007669"/>
    <property type="project" value="UniProtKB-KW"/>
</dbReference>
<dbReference type="Proteomes" id="UP000192940">
    <property type="component" value="Chromosome I"/>
</dbReference>
<keyword evidence="2 4" id="KW-0808">Transferase</keyword>
<dbReference type="STRING" id="1313296.SAMN05661091_6109"/>
<keyword evidence="6" id="KW-1185">Reference proteome</keyword>
<dbReference type="SUPFAM" id="SSF110710">
    <property type="entry name" value="TTHA0583/YokD-like"/>
    <property type="match status" value="1"/>
</dbReference>
<dbReference type="InterPro" id="IPR028345">
    <property type="entry name" value="Antibiotic_NAT-like"/>
</dbReference>
<evidence type="ECO:0000313" key="6">
    <source>
        <dbReference type="Proteomes" id="UP000192940"/>
    </source>
</evidence>